<dbReference type="FunFam" id="3.40.50.1820:FF:000121">
    <property type="entry name" value="Carboxypeptidase D"/>
    <property type="match status" value="1"/>
</dbReference>
<evidence type="ECO:0000256" key="1">
    <source>
        <dbReference type="ARBA" id="ARBA00001003"/>
    </source>
</evidence>
<evidence type="ECO:0000256" key="6">
    <source>
        <dbReference type="ARBA" id="ARBA00022692"/>
    </source>
</evidence>
<keyword evidence="10 20" id="KW-1133">Transmembrane helix</keyword>
<dbReference type="PRINTS" id="PR00724">
    <property type="entry name" value="CRBOXYPTASEC"/>
</dbReference>
<name>A0A6J3LZU0_9PEZI</name>
<dbReference type="GO" id="GO:0005802">
    <property type="term" value="C:trans-Golgi network"/>
    <property type="evidence" value="ECO:0007669"/>
    <property type="project" value="TreeGrafter"/>
</dbReference>
<feature type="signal peptide" evidence="21">
    <location>
        <begin position="1"/>
        <end position="26"/>
    </location>
</feature>
<feature type="region of interest" description="Disordered" evidence="19">
    <location>
        <begin position="558"/>
        <end position="634"/>
    </location>
</feature>
<evidence type="ECO:0000313" key="22">
    <source>
        <dbReference type="Proteomes" id="UP000504637"/>
    </source>
</evidence>
<evidence type="ECO:0000256" key="9">
    <source>
        <dbReference type="ARBA" id="ARBA00022801"/>
    </source>
</evidence>
<reference evidence="23" key="3">
    <citation type="submission" date="2025-08" db="UniProtKB">
        <authorList>
            <consortium name="RefSeq"/>
        </authorList>
    </citation>
    <scope>IDENTIFICATION</scope>
    <source>
        <strain evidence="23">CBS 342.82</strain>
    </source>
</reference>
<organism evidence="23">
    <name type="scientific">Dissoconium aciculare CBS 342.82</name>
    <dbReference type="NCBI Taxonomy" id="1314786"/>
    <lineage>
        <taxon>Eukaryota</taxon>
        <taxon>Fungi</taxon>
        <taxon>Dikarya</taxon>
        <taxon>Ascomycota</taxon>
        <taxon>Pezizomycotina</taxon>
        <taxon>Dothideomycetes</taxon>
        <taxon>Dothideomycetidae</taxon>
        <taxon>Mycosphaerellales</taxon>
        <taxon>Dissoconiaceae</taxon>
        <taxon>Dissoconium</taxon>
    </lineage>
</organism>
<dbReference type="InterPro" id="IPR029058">
    <property type="entry name" value="AB_hydrolase_fold"/>
</dbReference>
<feature type="compositionally biased region" description="Basic and acidic residues" evidence="19">
    <location>
        <begin position="595"/>
        <end position="604"/>
    </location>
</feature>
<dbReference type="GeneID" id="54363287"/>
<dbReference type="Gene3D" id="3.40.50.1820">
    <property type="entry name" value="alpha/beta hydrolase"/>
    <property type="match status" value="1"/>
</dbReference>
<keyword evidence="6 20" id="KW-0812">Transmembrane</keyword>
<sequence>MTRIFRRSLWLLFLTIASSLISLTGAQEESRASAKSAADYYIHSLPGAPEPLLRMYSGHIEISAEHHGNMFFWLFRNRHIADRQRTVVWFNGGPGCSSLDGAIMEAGPYRVNADGTLRLVDGSWDEFANIVFVDQPVGTGFSYVDTDSYVHELDQMSSQVVTFLKKFFDIFPELAHDDLYLAGESFAGQYIPYIASAILDHNQQTRGDQWNLSGLLIGNGWISGPDQYLATIPFAYDAGLITSGSEAERVALAQQEICIKNLNDDKSDSVDMRSCEAIMQDILRLAQRNGKCVNMYDVRLDDSYPSCGMNWPPDLAHVTPYLRREDVTRALHINPDKKTGWNECNSQVSAAFTNRHSKASKVLLPKLLEHMPIILFSGDQDFICNHRGTENIINNMQWNGGKGMELSSGMTAPKQDWTFEGEPAGQYQTARNLTYIKFYNASHMVPFDFPRRTRDMLDRFMGVDIASIGGTPTDSRIDGEKGVEVSVGGHTNSTIAKEEESLKIQAAKWAAYRRSGEVALVFVIVGALAFGFFVWRDRRRRLGYAGVLGTDPYDRRSSIGGGLGLNTTRPNGKRRQTDQDVEAARDFDEAELDDMEPRARREDLSSEGQHFGLDDDEDSDQDIAGHGAARNGRL</sequence>
<comment type="similarity">
    <text evidence="3">Belongs to the peptidase S10 family.</text>
</comment>
<evidence type="ECO:0000256" key="8">
    <source>
        <dbReference type="ARBA" id="ARBA00022729"/>
    </source>
</evidence>
<keyword evidence="8 21" id="KW-0732">Signal</keyword>
<feature type="compositionally biased region" description="Basic and acidic residues" evidence="19">
    <location>
        <begin position="575"/>
        <end position="587"/>
    </location>
</feature>
<dbReference type="OrthoDB" id="443318at2759"/>
<evidence type="ECO:0000256" key="3">
    <source>
        <dbReference type="ARBA" id="ARBA00009431"/>
    </source>
</evidence>
<protein>
    <recommendedName>
        <fullName evidence="17">Pheromone-processing carboxypeptidase KEX1</fullName>
        <ecNumber evidence="15">3.4.16.6</ecNumber>
    </recommendedName>
    <alternativeName>
        <fullName evidence="18">Carboxypeptidase D</fullName>
    </alternativeName>
    <alternativeName>
        <fullName evidence="16">Pheromone-processing carboxypeptidase kex1</fullName>
    </alternativeName>
</protein>
<keyword evidence="5" id="KW-0645">Protease</keyword>
<keyword evidence="9" id="KW-0378">Hydrolase</keyword>
<dbReference type="PANTHER" id="PTHR11802:SF190">
    <property type="entry name" value="PHEROMONE-PROCESSING CARBOXYPEPTIDASE KEX1"/>
    <property type="match status" value="1"/>
</dbReference>
<dbReference type="InterPro" id="IPR001563">
    <property type="entry name" value="Peptidase_S10"/>
</dbReference>
<keyword evidence="4" id="KW-0121">Carboxypeptidase</keyword>
<evidence type="ECO:0000256" key="5">
    <source>
        <dbReference type="ARBA" id="ARBA00022670"/>
    </source>
</evidence>
<dbReference type="SUPFAM" id="SSF53474">
    <property type="entry name" value="alpha/beta-Hydrolases"/>
    <property type="match status" value="1"/>
</dbReference>
<evidence type="ECO:0000256" key="7">
    <source>
        <dbReference type="ARBA" id="ARBA00022703"/>
    </source>
</evidence>
<keyword evidence="13" id="KW-0325">Glycoprotein</keyword>
<evidence type="ECO:0000256" key="2">
    <source>
        <dbReference type="ARBA" id="ARBA00004393"/>
    </source>
</evidence>
<proteinExistence type="inferred from homology"/>
<dbReference type="GO" id="GO:0004185">
    <property type="term" value="F:serine-type carboxypeptidase activity"/>
    <property type="evidence" value="ECO:0007669"/>
    <property type="project" value="UniProtKB-EC"/>
</dbReference>
<evidence type="ECO:0000256" key="11">
    <source>
        <dbReference type="ARBA" id="ARBA00023034"/>
    </source>
</evidence>
<evidence type="ECO:0000256" key="21">
    <source>
        <dbReference type="SAM" id="SignalP"/>
    </source>
</evidence>
<dbReference type="GO" id="GO:0006508">
    <property type="term" value="P:proteolysis"/>
    <property type="evidence" value="ECO:0007669"/>
    <property type="project" value="UniProtKB-KW"/>
</dbReference>
<evidence type="ECO:0000256" key="16">
    <source>
        <dbReference type="ARBA" id="ARBA00040403"/>
    </source>
</evidence>
<keyword evidence="11" id="KW-0333">Golgi apparatus</keyword>
<dbReference type="EC" id="3.4.16.6" evidence="15"/>
<reference evidence="23" key="2">
    <citation type="submission" date="2020-04" db="EMBL/GenBank/DDBJ databases">
        <authorList>
            <consortium name="NCBI Genome Project"/>
        </authorList>
    </citation>
    <scope>NUCLEOTIDE SEQUENCE</scope>
    <source>
        <strain evidence="23">CBS 342.82</strain>
    </source>
</reference>
<evidence type="ECO:0000256" key="17">
    <source>
        <dbReference type="ARBA" id="ARBA00040628"/>
    </source>
</evidence>
<evidence type="ECO:0000256" key="13">
    <source>
        <dbReference type="ARBA" id="ARBA00023180"/>
    </source>
</evidence>
<evidence type="ECO:0000256" key="18">
    <source>
        <dbReference type="ARBA" id="ARBA00042717"/>
    </source>
</evidence>
<evidence type="ECO:0000256" key="14">
    <source>
        <dbReference type="ARBA" id="ARBA00037042"/>
    </source>
</evidence>
<gene>
    <name evidence="23" type="ORF">K489DRAFT_382908</name>
</gene>
<feature type="transmembrane region" description="Helical" evidence="20">
    <location>
        <begin position="518"/>
        <end position="535"/>
    </location>
</feature>
<evidence type="ECO:0000256" key="10">
    <source>
        <dbReference type="ARBA" id="ARBA00022989"/>
    </source>
</evidence>
<evidence type="ECO:0000256" key="19">
    <source>
        <dbReference type="SAM" id="MobiDB-lite"/>
    </source>
</evidence>
<dbReference type="AlphaFoldDB" id="A0A6J3LZU0"/>
<reference evidence="23" key="1">
    <citation type="submission" date="2020-01" db="EMBL/GenBank/DDBJ databases">
        <authorList>
            <consortium name="DOE Joint Genome Institute"/>
            <person name="Haridas S."/>
            <person name="Albert R."/>
            <person name="Binder M."/>
            <person name="Bloem J."/>
            <person name="Labutti K."/>
            <person name="Salamov A."/>
            <person name="Andreopoulos B."/>
            <person name="Baker S.E."/>
            <person name="Barry K."/>
            <person name="Bills G."/>
            <person name="Bluhm B.H."/>
            <person name="Cannon C."/>
            <person name="Castanera R."/>
            <person name="Culley D.E."/>
            <person name="Daum C."/>
            <person name="Ezra D."/>
            <person name="Gonzalez J.B."/>
            <person name="Henrissat B."/>
            <person name="Kuo A."/>
            <person name="Liang C."/>
            <person name="Lipzen A."/>
            <person name="Lutzoni F."/>
            <person name="Magnuson J."/>
            <person name="Mondo S."/>
            <person name="Nolan M."/>
            <person name="Ohm R."/>
            <person name="Pangilinan J."/>
            <person name="Park H.-J."/>
            <person name="Ramirez L."/>
            <person name="Alfaro M."/>
            <person name="Sun H."/>
            <person name="Tritt A."/>
            <person name="Yoshinaga Y."/>
            <person name="Zwiers L.-H."/>
            <person name="Turgeon B.G."/>
            <person name="Goodwin S.B."/>
            <person name="Spatafora J.W."/>
            <person name="Crous P.W."/>
            <person name="Grigoriev I.V."/>
        </authorList>
    </citation>
    <scope>NUCLEOTIDE SEQUENCE</scope>
    <source>
        <strain evidence="23">CBS 342.82</strain>
    </source>
</reference>
<keyword evidence="12 20" id="KW-0472">Membrane</keyword>
<dbReference type="GO" id="GO:0006915">
    <property type="term" value="P:apoptotic process"/>
    <property type="evidence" value="ECO:0007669"/>
    <property type="project" value="UniProtKB-KW"/>
</dbReference>
<keyword evidence="22" id="KW-1185">Reference proteome</keyword>
<evidence type="ECO:0000256" key="4">
    <source>
        <dbReference type="ARBA" id="ARBA00022645"/>
    </source>
</evidence>
<comment type="catalytic activity">
    <reaction evidence="1">
        <text>Preferential release of a C-terminal arginine or lysine residue.</text>
        <dbReference type="EC" id="3.4.16.6"/>
    </reaction>
</comment>
<dbReference type="PANTHER" id="PTHR11802">
    <property type="entry name" value="SERINE PROTEASE FAMILY S10 SERINE CARBOXYPEPTIDASE"/>
    <property type="match status" value="1"/>
</dbReference>
<evidence type="ECO:0000256" key="20">
    <source>
        <dbReference type="SAM" id="Phobius"/>
    </source>
</evidence>
<dbReference type="RefSeq" id="XP_033457188.1">
    <property type="nucleotide sequence ID" value="XM_033605487.1"/>
</dbReference>
<comment type="subcellular location">
    <subcellularLocation>
        <location evidence="2">Golgi apparatus</location>
        <location evidence="2">trans-Golgi network membrane</location>
        <topology evidence="2">Single-pass type I membrane protein</topology>
    </subcellularLocation>
</comment>
<evidence type="ECO:0000256" key="12">
    <source>
        <dbReference type="ARBA" id="ARBA00023136"/>
    </source>
</evidence>
<dbReference type="Pfam" id="PF00450">
    <property type="entry name" value="Peptidase_S10"/>
    <property type="match status" value="1"/>
</dbReference>
<evidence type="ECO:0000313" key="23">
    <source>
        <dbReference type="RefSeq" id="XP_033457188.1"/>
    </source>
</evidence>
<dbReference type="Proteomes" id="UP000504637">
    <property type="component" value="Unplaced"/>
</dbReference>
<comment type="function">
    <text evidence="14">Protease with a carboxypeptidase B-like function involved in the C-terminal processing of the lysine and arginine residues from protein precursors. Promotes cell fusion and is involved in the programmed cell death.</text>
</comment>
<feature type="chain" id="PRO_5026983366" description="Pheromone-processing carboxypeptidase KEX1" evidence="21">
    <location>
        <begin position="27"/>
        <end position="634"/>
    </location>
</feature>
<keyword evidence="7" id="KW-0053">Apoptosis</keyword>
<accession>A0A6J3LZU0</accession>
<evidence type="ECO:0000256" key="15">
    <source>
        <dbReference type="ARBA" id="ARBA00038895"/>
    </source>
</evidence>